<proteinExistence type="predicted"/>
<feature type="region of interest" description="Disordered" evidence="1">
    <location>
        <begin position="110"/>
        <end position="129"/>
    </location>
</feature>
<feature type="compositionally biased region" description="Basic and acidic residues" evidence="1">
    <location>
        <begin position="286"/>
        <end position="306"/>
    </location>
</feature>
<dbReference type="Pfam" id="PF20570">
    <property type="entry name" value="DUF6779"/>
    <property type="match status" value="1"/>
</dbReference>
<protein>
    <submittedName>
        <fullName evidence="4">DUF6779 domain-containing protein</fullName>
    </submittedName>
</protein>
<gene>
    <name evidence="4" type="ORF">ACFPEL_26295</name>
</gene>
<evidence type="ECO:0000313" key="5">
    <source>
        <dbReference type="Proteomes" id="UP001595909"/>
    </source>
</evidence>
<dbReference type="InterPro" id="IPR046706">
    <property type="entry name" value="DUF6779"/>
</dbReference>
<evidence type="ECO:0000256" key="1">
    <source>
        <dbReference type="SAM" id="MobiDB-lite"/>
    </source>
</evidence>
<feature type="compositionally biased region" description="Low complexity" evidence="1">
    <location>
        <begin position="267"/>
        <end position="280"/>
    </location>
</feature>
<keyword evidence="5" id="KW-1185">Reference proteome</keyword>
<evidence type="ECO:0000313" key="4">
    <source>
        <dbReference type="EMBL" id="MFC4835943.1"/>
    </source>
</evidence>
<dbReference type="EMBL" id="JBHSIM010000052">
    <property type="protein sequence ID" value="MFC4835943.1"/>
    <property type="molecule type" value="Genomic_DNA"/>
</dbReference>
<organism evidence="4 5">
    <name type="scientific">Actinomycetospora chibensis</name>
    <dbReference type="NCBI Taxonomy" id="663606"/>
    <lineage>
        <taxon>Bacteria</taxon>
        <taxon>Bacillati</taxon>
        <taxon>Actinomycetota</taxon>
        <taxon>Actinomycetes</taxon>
        <taxon>Pseudonocardiales</taxon>
        <taxon>Pseudonocardiaceae</taxon>
        <taxon>Actinomycetospora</taxon>
    </lineage>
</organism>
<evidence type="ECO:0000259" key="3">
    <source>
        <dbReference type="Pfam" id="PF20570"/>
    </source>
</evidence>
<keyword evidence="2" id="KW-0812">Transmembrane</keyword>
<keyword evidence="2" id="KW-0472">Membrane</keyword>
<feature type="compositionally biased region" description="Pro residues" evidence="1">
    <location>
        <begin position="189"/>
        <end position="207"/>
    </location>
</feature>
<feature type="compositionally biased region" description="Low complexity" evidence="1">
    <location>
        <begin position="307"/>
        <end position="325"/>
    </location>
</feature>
<feature type="domain" description="DUF6779" evidence="3">
    <location>
        <begin position="45"/>
        <end position="138"/>
    </location>
</feature>
<name>A0ABV9RQ54_9PSEU</name>
<reference evidence="5" key="1">
    <citation type="journal article" date="2019" name="Int. J. Syst. Evol. Microbiol.">
        <title>The Global Catalogue of Microorganisms (GCM) 10K type strain sequencing project: providing services to taxonomists for standard genome sequencing and annotation.</title>
        <authorList>
            <consortium name="The Broad Institute Genomics Platform"/>
            <consortium name="The Broad Institute Genome Sequencing Center for Infectious Disease"/>
            <person name="Wu L."/>
            <person name="Ma J."/>
        </authorList>
    </citation>
    <scope>NUCLEOTIDE SEQUENCE [LARGE SCALE GENOMIC DNA]</scope>
    <source>
        <strain evidence="5">CCUG 50347</strain>
    </source>
</reference>
<dbReference type="Proteomes" id="UP001595909">
    <property type="component" value="Unassembled WGS sequence"/>
</dbReference>
<comment type="caution">
    <text evidence="4">The sequence shown here is derived from an EMBL/GenBank/DDBJ whole genome shotgun (WGS) entry which is preliminary data.</text>
</comment>
<feature type="region of interest" description="Disordered" evidence="1">
    <location>
        <begin position="175"/>
        <end position="240"/>
    </location>
</feature>
<feature type="region of interest" description="Disordered" evidence="1">
    <location>
        <begin position="260"/>
        <end position="335"/>
    </location>
</feature>
<feature type="transmembrane region" description="Helical" evidence="2">
    <location>
        <begin position="44"/>
        <end position="64"/>
    </location>
</feature>
<dbReference type="RefSeq" id="WP_274189959.1">
    <property type="nucleotide sequence ID" value="NZ_BAABHN010000052.1"/>
</dbReference>
<keyword evidence="2" id="KW-1133">Transmembrane helix</keyword>
<sequence length="335" mass="34474">MSTPDGELRGRAGPDRRRAALLATAATLAALAAAAVVLADDARWLRLGVVAALWAAVVAGIVVARHARGAAGADEAAQDAAADLAAAQDEADDVVAALRREHDLELAREAAAREESERAAEKAREDAASLREQLERMRLETGADAVTLQSAGMPVAPQPLRPLAPRPRDTRLRVVGDSGPLPAGRSAAVPPPVPPPTPLRPAVPVAPAPRSGGGVDGRRAVTSRPVSPPPARADVPPTAAGASVVATGSFVDQYVRSAGYEPPTEVAPEQALEQALEQAPAPGPGRPDERPGRRSAPDETSRRSTDSDSGGRTVAELLAAHAANGRAGGRRRREP</sequence>
<accession>A0ABV9RQ54</accession>
<evidence type="ECO:0000256" key="2">
    <source>
        <dbReference type="SAM" id="Phobius"/>
    </source>
</evidence>